<evidence type="ECO:0000313" key="3">
    <source>
        <dbReference type="Proteomes" id="UP000199648"/>
    </source>
</evidence>
<accession>A0A1G5PWX2</accession>
<feature type="region of interest" description="Disordered" evidence="1">
    <location>
        <begin position="26"/>
        <end position="49"/>
    </location>
</feature>
<name>A0A1G5PWX2_9GAMM</name>
<evidence type="ECO:0000313" key="2">
    <source>
        <dbReference type="EMBL" id="SCZ53529.1"/>
    </source>
</evidence>
<keyword evidence="3" id="KW-1185">Reference proteome</keyword>
<dbReference type="STRING" id="415747.SAMN03097708_00948"/>
<dbReference type="Proteomes" id="UP000199648">
    <property type="component" value="Unassembled WGS sequence"/>
</dbReference>
<evidence type="ECO:0000256" key="1">
    <source>
        <dbReference type="SAM" id="MobiDB-lite"/>
    </source>
</evidence>
<sequence>MLVGAFSESLAGQMQGAFRREWRALSKKRNAADGRPAARPKGAPQKRHDGVAALDKGITIACALRLVLTFLGGSESIAKHATVH</sequence>
<dbReference type="AlphaFoldDB" id="A0A1G5PWX2"/>
<dbReference type="EMBL" id="FMWD01000002">
    <property type="protein sequence ID" value="SCZ53529.1"/>
    <property type="molecule type" value="Genomic_DNA"/>
</dbReference>
<reference evidence="2 3" key="1">
    <citation type="submission" date="2016-10" db="EMBL/GenBank/DDBJ databases">
        <authorList>
            <person name="de Groot N.N."/>
        </authorList>
    </citation>
    <scope>NUCLEOTIDE SEQUENCE [LARGE SCALE GENOMIC DNA]</scope>
    <source>
        <strain evidence="2 3">HLD2</strain>
    </source>
</reference>
<protein>
    <submittedName>
        <fullName evidence="2">Uncharacterized protein</fullName>
    </submittedName>
</protein>
<organism evidence="2 3">
    <name type="scientific">Thiohalomonas denitrificans</name>
    <dbReference type="NCBI Taxonomy" id="415747"/>
    <lineage>
        <taxon>Bacteria</taxon>
        <taxon>Pseudomonadati</taxon>
        <taxon>Pseudomonadota</taxon>
        <taxon>Gammaproteobacteria</taxon>
        <taxon>Thiohalomonadales</taxon>
        <taxon>Thiohalomonadaceae</taxon>
        <taxon>Thiohalomonas</taxon>
    </lineage>
</organism>
<dbReference type="OrthoDB" id="5799167at2"/>
<proteinExistence type="predicted"/>
<gene>
    <name evidence="2" type="ORF">SAMN03097708_00948</name>
</gene>